<dbReference type="AlphaFoldDB" id="A0AAV6VXZ4"/>
<evidence type="ECO:0000313" key="3">
    <source>
        <dbReference type="EMBL" id="KAG8201882.1"/>
    </source>
</evidence>
<sequence length="69" mass="8059">MKFLFLLLCTFVIYDVYYCKPTPSGLRDAYYRQSRTDAPERRKRDADNQNAVTDLVNKPIRVSAPMRIG</sequence>
<feature type="signal peptide" evidence="2">
    <location>
        <begin position="1"/>
        <end position="19"/>
    </location>
</feature>
<reference evidence="3 4" key="1">
    <citation type="journal article" date="2022" name="Nat. Ecol. Evol.">
        <title>A masculinizing supergene underlies an exaggerated male reproductive morph in a spider.</title>
        <authorList>
            <person name="Hendrickx F."/>
            <person name="De Corte Z."/>
            <person name="Sonet G."/>
            <person name="Van Belleghem S.M."/>
            <person name="Kostlbacher S."/>
            <person name="Vangestel C."/>
        </authorList>
    </citation>
    <scope>NUCLEOTIDE SEQUENCE [LARGE SCALE GENOMIC DNA]</scope>
    <source>
        <strain evidence="3">W744_W776</strain>
    </source>
</reference>
<accession>A0AAV6VXZ4</accession>
<feature type="compositionally biased region" description="Basic and acidic residues" evidence="1">
    <location>
        <begin position="34"/>
        <end position="47"/>
    </location>
</feature>
<keyword evidence="4" id="KW-1185">Reference proteome</keyword>
<gene>
    <name evidence="3" type="ORF">JTE90_027361</name>
</gene>
<dbReference type="Proteomes" id="UP000827092">
    <property type="component" value="Unassembled WGS sequence"/>
</dbReference>
<comment type="caution">
    <text evidence="3">The sequence shown here is derived from an EMBL/GenBank/DDBJ whole genome shotgun (WGS) entry which is preliminary data.</text>
</comment>
<dbReference type="EMBL" id="JAFNEN010000002">
    <property type="protein sequence ID" value="KAG8201882.1"/>
    <property type="molecule type" value="Genomic_DNA"/>
</dbReference>
<feature type="region of interest" description="Disordered" evidence="1">
    <location>
        <begin position="30"/>
        <end position="51"/>
    </location>
</feature>
<proteinExistence type="predicted"/>
<protein>
    <submittedName>
        <fullName evidence="3">Uncharacterized protein</fullName>
    </submittedName>
</protein>
<name>A0AAV6VXZ4_9ARAC</name>
<evidence type="ECO:0000313" key="4">
    <source>
        <dbReference type="Proteomes" id="UP000827092"/>
    </source>
</evidence>
<evidence type="ECO:0000256" key="2">
    <source>
        <dbReference type="SAM" id="SignalP"/>
    </source>
</evidence>
<organism evidence="3 4">
    <name type="scientific">Oedothorax gibbosus</name>
    <dbReference type="NCBI Taxonomy" id="931172"/>
    <lineage>
        <taxon>Eukaryota</taxon>
        <taxon>Metazoa</taxon>
        <taxon>Ecdysozoa</taxon>
        <taxon>Arthropoda</taxon>
        <taxon>Chelicerata</taxon>
        <taxon>Arachnida</taxon>
        <taxon>Araneae</taxon>
        <taxon>Araneomorphae</taxon>
        <taxon>Entelegynae</taxon>
        <taxon>Araneoidea</taxon>
        <taxon>Linyphiidae</taxon>
        <taxon>Erigoninae</taxon>
        <taxon>Oedothorax</taxon>
    </lineage>
</organism>
<evidence type="ECO:0000256" key="1">
    <source>
        <dbReference type="SAM" id="MobiDB-lite"/>
    </source>
</evidence>
<keyword evidence="2" id="KW-0732">Signal</keyword>
<feature type="chain" id="PRO_5043372484" evidence="2">
    <location>
        <begin position="20"/>
        <end position="69"/>
    </location>
</feature>